<keyword evidence="4 8" id="KW-0479">Metal-binding</keyword>
<reference evidence="9" key="1">
    <citation type="submission" date="2020-10" db="EMBL/GenBank/DDBJ databases">
        <authorList>
            <person name="Gilroy R."/>
        </authorList>
    </citation>
    <scope>NUCLEOTIDE SEQUENCE</scope>
    <source>
        <strain evidence="9">13766</strain>
    </source>
</reference>
<dbReference type="PIRSF" id="PIRSF001123">
    <property type="entry name" value="PepA_GA"/>
    <property type="match status" value="1"/>
</dbReference>
<feature type="active site" description="Proton acceptor" evidence="7">
    <location>
        <position position="205"/>
    </location>
</feature>
<dbReference type="GO" id="GO:0004177">
    <property type="term" value="F:aminopeptidase activity"/>
    <property type="evidence" value="ECO:0007669"/>
    <property type="project" value="UniProtKB-UniRule"/>
</dbReference>
<evidence type="ECO:0000256" key="3">
    <source>
        <dbReference type="ARBA" id="ARBA00022670"/>
    </source>
</evidence>
<evidence type="ECO:0000256" key="2">
    <source>
        <dbReference type="ARBA" id="ARBA00022438"/>
    </source>
</evidence>
<dbReference type="InterPro" id="IPR008007">
    <property type="entry name" value="Peptidase_M42"/>
</dbReference>
<comment type="caution">
    <text evidence="9">The sequence shown here is derived from an EMBL/GenBank/DDBJ whole genome shotgun (WGS) entry which is preliminary data.</text>
</comment>
<dbReference type="PANTHER" id="PTHR32481">
    <property type="entry name" value="AMINOPEPTIDASE"/>
    <property type="match status" value="1"/>
</dbReference>
<organism evidence="9 10">
    <name type="scientific">Candidatus Alectryocaccomicrobium excrementavium</name>
    <dbReference type="NCBI Taxonomy" id="2840668"/>
    <lineage>
        <taxon>Bacteria</taxon>
        <taxon>Bacillati</taxon>
        <taxon>Bacillota</taxon>
        <taxon>Clostridia</taxon>
        <taxon>Candidatus Alectryocaccomicrobium</taxon>
    </lineage>
</organism>
<dbReference type="PANTHER" id="PTHR32481:SF6">
    <property type="entry name" value="ENDOGLUCANASE"/>
    <property type="match status" value="1"/>
</dbReference>
<keyword evidence="2" id="KW-0031">Aminopeptidase</keyword>
<dbReference type="Gene3D" id="2.40.30.40">
    <property type="entry name" value="Peptidase M42, domain 2"/>
    <property type="match status" value="1"/>
</dbReference>
<keyword evidence="3" id="KW-0645">Protease</keyword>
<accession>A0A9D1G2S9</accession>
<evidence type="ECO:0000256" key="1">
    <source>
        <dbReference type="ARBA" id="ARBA00006272"/>
    </source>
</evidence>
<feature type="binding site" evidence="8">
    <location>
        <position position="173"/>
    </location>
    <ligand>
        <name>Zn(2+)</name>
        <dbReference type="ChEBI" id="CHEBI:29105"/>
        <label>1</label>
    </ligand>
</feature>
<dbReference type="SUPFAM" id="SSF53187">
    <property type="entry name" value="Zn-dependent exopeptidases"/>
    <property type="match status" value="1"/>
</dbReference>
<feature type="binding site" evidence="8">
    <location>
        <position position="173"/>
    </location>
    <ligand>
        <name>Zn(2+)</name>
        <dbReference type="ChEBI" id="CHEBI:29105"/>
        <label>2</label>
    </ligand>
</feature>
<dbReference type="SUPFAM" id="SSF101821">
    <property type="entry name" value="Aminopeptidase/glucanase lid domain"/>
    <property type="match status" value="1"/>
</dbReference>
<feature type="binding site" evidence="8">
    <location>
        <position position="310"/>
    </location>
    <ligand>
        <name>Zn(2+)</name>
        <dbReference type="ChEBI" id="CHEBI:29105"/>
        <label>2</label>
    </ligand>
</feature>
<gene>
    <name evidence="9" type="ORF">IAA84_10350</name>
</gene>
<evidence type="ECO:0000256" key="6">
    <source>
        <dbReference type="PIRNR" id="PIRNR001123"/>
    </source>
</evidence>
<evidence type="ECO:0000256" key="4">
    <source>
        <dbReference type="ARBA" id="ARBA00022723"/>
    </source>
</evidence>
<dbReference type="InterPro" id="IPR051464">
    <property type="entry name" value="Peptidase_M42_aminopept"/>
</dbReference>
<evidence type="ECO:0000256" key="5">
    <source>
        <dbReference type="ARBA" id="ARBA00022801"/>
    </source>
</evidence>
<comment type="cofactor">
    <cofactor evidence="8">
        <name>a divalent metal cation</name>
        <dbReference type="ChEBI" id="CHEBI:60240"/>
    </cofactor>
    <text evidence="8">Binds 2 divalent metal cations per subunit.</text>
</comment>
<dbReference type="EMBL" id="DVJN01000198">
    <property type="protein sequence ID" value="HIS93405.1"/>
    <property type="molecule type" value="Genomic_DNA"/>
</dbReference>
<dbReference type="Pfam" id="PF05343">
    <property type="entry name" value="Peptidase_M42"/>
    <property type="match status" value="1"/>
</dbReference>
<evidence type="ECO:0000256" key="7">
    <source>
        <dbReference type="PIRSR" id="PIRSR001123-1"/>
    </source>
</evidence>
<dbReference type="AlphaFoldDB" id="A0A9D1G2S9"/>
<sequence>MDTIQFLREATALAGVPGQEGAVADYIASAMRPLCDSVEINALGSVVARKGQSGPVIMLCAHMDEIGMCVTKIEDDGCLRLRRNGGVDPRVLPAHEVIVKAEGGDLFGVVGAKPPHLLTAAEREKAVTMDSLYVDVGYDAATVRRLVHVGDAVVFKAPLVELQNGFIAGKTLDNRESVASILACAEALDRLRASAQAVFVASVQEEIGGGGARTAAHALNPDLAIAIDATFATAPGSGKFEIDPDKIAISMGPNLHPVMRKKLEECAKRHRFDFDIEVQAGDTATDAWDIQTAHDGIPTLLVSIPTRYMHTTVETAKVSTIENTGRLLAHFIDDIAREWGDIQWY</sequence>
<reference evidence="9" key="2">
    <citation type="journal article" date="2021" name="PeerJ">
        <title>Extensive microbial diversity within the chicken gut microbiome revealed by metagenomics and culture.</title>
        <authorList>
            <person name="Gilroy R."/>
            <person name="Ravi A."/>
            <person name="Getino M."/>
            <person name="Pursley I."/>
            <person name="Horton D.L."/>
            <person name="Alikhan N.F."/>
            <person name="Baker D."/>
            <person name="Gharbi K."/>
            <person name="Hall N."/>
            <person name="Watson M."/>
            <person name="Adriaenssens E.M."/>
            <person name="Foster-Nyarko E."/>
            <person name="Jarju S."/>
            <person name="Secka A."/>
            <person name="Antonio M."/>
            <person name="Oren A."/>
            <person name="Chaudhuri R.R."/>
            <person name="La Ragione R."/>
            <person name="Hildebrand F."/>
            <person name="Pallen M.J."/>
        </authorList>
    </citation>
    <scope>NUCLEOTIDE SEQUENCE</scope>
    <source>
        <strain evidence="9">13766</strain>
    </source>
</reference>
<evidence type="ECO:0000313" key="10">
    <source>
        <dbReference type="Proteomes" id="UP000824140"/>
    </source>
</evidence>
<keyword evidence="5" id="KW-0378">Hydrolase</keyword>
<dbReference type="Proteomes" id="UP000824140">
    <property type="component" value="Unassembled WGS sequence"/>
</dbReference>
<evidence type="ECO:0000313" key="9">
    <source>
        <dbReference type="EMBL" id="HIS93405.1"/>
    </source>
</evidence>
<name>A0A9D1G2S9_9FIRM</name>
<feature type="binding site" evidence="8">
    <location>
        <position position="228"/>
    </location>
    <ligand>
        <name>Zn(2+)</name>
        <dbReference type="ChEBI" id="CHEBI:29105"/>
        <label>1</label>
    </ligand>
</feature>
<feature type="binding site" evidence="8">
    <location>
        <position position="206"/>
    </location>
    <ligand>
        <name>Zn(2+)</name>
        <dbReference type="ChEBI" id="CHEBI:29105"/>
        <label>2</label>
    </ligand>
</feature>
<dbReference type="GO" id="GO:0006508">
    <property type="term" value="P:proteolysis"/>
    <property type="evidence" value="ECO:0007669"/>
    <property type="project" value="UniProtKB-KW"/>
</dbReference>
<protein>
    <submittedName>
        <fullName evidence="9">M20/M25/M40 family metallo-hydrolase</fullName>
    </submittedName>
</protein>
<comment type="similarity">
    <text evidence="1 6">Belongs to the peptidase M42 family.</text>
</comment>
<dbReference type="Gene3D" id="3.40.630.10">
    <property type="entry name" value="Zn peptidases"/>
    <property type="match status" value="1"/>
</dbReference>
<dbReference type="GO" id="GO:0046872">
    <property type="term" value="F:metal ion binding"/>
    <property type="evidence" value="ECO:0007669"/>
    <property type="project" value="UniProtKB-UniRule"/>
</dbReference>
<feature type="binding site" evidence="8">
    <location>
        <position position="62"/>
    </location>
    <ligand>
        <name>Zn(2+)</name>
        <dbReference type="ChEBI" id="CHEBI:29105"/>
        <label>1</label>
    </ligand>
</feature>
<dbReference type="InterPro" id="IPR023367">
    <property type="entry name" value="Peptidase_M42_dom2"/>
</dbReference>
<proteinExistence type="inferred from homology"/>
<evidence type="ECO:0000256" key="8">
    <source>
        <dbReference type="PIRSR" id="PIRSR001123-2"/>
    </source>
</evidence>